<proteinExistence type="predicted"/>
<dbReference type="OMA" id="HHNLHGC"/>
<dbReference type="InterPro" id="IPR050868">
    <property type="entry name" value="ELMO_domain-containing"/>
</dbReference>
<gene>
    <name evidence="2" type="ORF">scyTo_0008396</name>
</gene>
<reference evidence="2 3" key="1">
    <citation type="journal article" date="2018" name="Nat. Ecol. Evol.">
        <title>Shark genomes provide insights into elasmobranch evolution and the origin of vertebrates.</title>
        <authorList>
            <person name="Hara Y"/>
            <person name="Yamaguchi K"/>
            <person name="Onimaru K"/>
            <person name="Kadota M"/>
            <person name="Koyanagi M"/>
            <person name="Keeley SD"/>
            <person name="Tatsumi K"/>
            <person name="Tanaka K"/>
            <person name="Motone F"/>
            <person name="Kageyama Y"/>
            <person name="Nozu R"/>
            <person name="Adachi N"/>
            <person name="Nishimura O"/>
            <person name="Nakagawa R"/>
            <person name="Tanegashima C"/>
            <person name="Kiyatake I"/>
            <person name="Matsumoto R"/>
            <person name="Murakumo K"/>
            <person name="Nishida K"/>
            <person name="Terakita A"/>
            <person name="Kuratani S"/>
            <person name="Sato K"/>
            <person name="Hyodo S Kuraku.S."/>
        </authorList>
    </citation>
    <scope>NUCLEOTIDE SEQUENCE [LARGE SCALE GENOMIC DNA]</scope>
</reference>
<evidence type="ECO:0000259" key="1">
    <source>
        <dbReference type="PROSITE" id="PS51335"/>
    </source>
</evidence>
<comment type="caution">
    <text evidence="2">The sequence shown here is derived from an EMBL/GenBank/DDBJ whole genome shotgun (WGS) entry which is preliminary data.</text>
</comment>
<dbReference type="GO" id="GO:0016020">
    <property type="term" value="C:membrane"/>
    <property type="evidence" value="ECO:0007669"/>
    <property type="project" value="TreeGrafter"/>
</dbReference>
<dbReference type="PROSITE" id="PS51335">
    <property type="entry name" value="ELMO"/>
    <property type="match status" value="1"/>
</dbReference>
<dbReference type="GO" id="GO:0005096">
    <property type="term" value="F:GTPase activator activity"/>
    <property type="evidence" value="ECO:0007669"/>
    <property type="project" value="TreeGrafter"/>
</dbReference>
<keyword evidence="3" id="KW-1185">Reference proteome</keyword>
<dbReference type="EMBL" id="BFAA01003203">
    <property type="protein sequence ID" value="GCB69500.1"/>
    <property type="molecule type" value="Genomic_DNA"/>
</dbReference>
<dbReference type="Pfam" id="PF04727">
    <property type="entry name" value="ELMO_CED12"/>
    <property type="match status" value="1"/>
</dbReference>
<dbReference type="AlphaFoldDB" id="A0A401P8U8"/>
<accession>A0A401P8U8</accession>
<dbReference type="InterPro" id="IPR006816">
    <property type="entry name" value="ELMO_dom"/>
</dbReference>
<protein>
    <recommendedName>
        <fullName evidence="1">ELMO domain-containing protein</fullName>
    </recommendedName>
</protein>
<sequence length="251" mass="29443">MKIEYSLESSRNEVLKTSVTVDEANVANKVRDIMKIKEISIQKDPKFKLNLQTCLLQISGFKKLFADVENLRKQPFDSSYQQHENMLIKLWDLLMPHVHLESRITKQWGDIGFQGDDPKTDFRGMGMLGLHNLVFFGDHYTAAARQTLSHSNHPKIGYSYAIVGINLTEMAYSLMKSGLLKSHFYNLVPGVPQLHHFHQFYCYLMYEFDQFWFKEGPSSIMEFNHYREQFHERIKQLLQDPKTVLKLNFSK</sequence>
<evidence type="ECO:0000313" key="2">
    <source>
        <dbReference type="EMBL" id="GCB69500.1"/>
    </source>
</evidence>
<dbReference type="STRING" id="75743.A0A401P8U8"/>
<dbReference type="OrthoDB" id="67155at2759"/>
<name>A0A401P8U8_SCYTO</name>
<dbReference type="PANTHER" id="PTHR12771">
    <property type="entry name" value="ENGULFMENT AND CELL MOTILITY"/>
    <property type="match status" value="1"/>
</dbReference>
<evidence type="ECO:0000313" key="3">
    <source>
        <dbReference type="Proteomes" id="UP000288216"/>
    </source>
</evidence>
<dbReference type="Proteomes" id="UP000288216">
    <property type="component" value="Unassembled WGS sequence"/>
</dbReference>
<feature type="domain" description="ELMO" evidence="1">
    <location>
        <begin position="82"/>
        <end position="238"/>
    </location>
</feature>
<dbReference type="PANTHER" id="PTHR12771:SF47">
    <property type="entry name" value="ELMO DOMAIN-CONTAINING PROTEIN 2"/>
    <property type="match status" value="1"/>
</dbReference>
<organism evidence="2 3">
    <name type="scientific">Scyliorhinus torazame</name>
    <name type="common">Cloudy catshark</name>
    <name type="synonym">Catulus torazame</name>
    <dbReference type="NCBI Taxonomy" id="75743"/>
    <lineage>
        <taxon>Eukaryota</taxon>
        <taxon>Metazoa</taxon>
        <taxon>Chordata</taxon>
        <taxon>Craniata</taxon>
        <taxon>Vertebrata</taxon>
        <taxon>Chondrichthyes</taxon>
        <taxon>Elasmobranchii</taxon>
        <taxon>Galeomorphii</taxon>
        <taxon>Galeoidea</taxon>
        <taxon>Carcharhiniformes</taxon>
        <taxon>Scyliorhinidae</taxon>
        <taxon>Scyliorhinus</taxon>
    </lineage>
</organism>